<reference evidence="1" key="1">
    <citation type="submission" date="2018-02" db="EMBL/GenBank/DDBJ databases">
        <title>Rhizophora mucronata_Transcriptome.</title>
        <authorList>
            <person name="Meera S.P."/>
            <person name="Sreeshan A."/>
            <person name="Augustine A."/>
        </authorList>
    </citation>
    <scope>NUCLEOTIDE SEQUENCE</scope>
    <source>
        <tissue evidence="1">Leaf</tissue>
    </source>
</reference>
<name>A0A2P2QFQ5_RHIMU</name>
<dbReference type="AlphaFoldDB" id="A0A2P2QFQ5"/>
<accession>A0A2P2QFQ5</accession>
<dbReference type="EMBL" id="GGEC01085344">
    <property type="protein sequence ID" value="MBX65828.1"/>
    <property type="molecule type" value="Transcribed_RNA"/>
</dbReference>
<sequence>MRNLIIQEKGFLANTKAHQYEKAGAQLH</sequence>
<proteinExistence type="predicted"/>
<organism evidence="1">
    <name type="scientific">Rhizophora mucronata</name>
    <name type="common">Asiatic mangrove</name>
    <dbReference type="NCBI Taxonomy" id="61149"/>
    <lineage>
        <taxon>Eukaryota</taxon>
        <taxon>Viridiplantae</taxon>
        <taxon>Streptophyta</taxon>
        <taxon>Embryophyta</taxon>
        <taxon>Tracheophyta</taxon>
        <taxon>Spermatophyta</taxon>
        <taxon>Magnoliopsida</taxon>
        <taxon>eudicotyledons</taxon>
        <taxon>Gunneridae</taxon>
        <taxon>Pentapetalae</taxon>
        <taxon>rosids</taxon>
        <taxon>fabids</taxon>
        <taxon>Malpighiales</taxon>
        <taxon>Rhizophoraceae</taxon>
        <taxon>Rhizophora</taxon>
    </lineage>
</organism>
<evidence type="ECO:0000313" key="1">
    <source>
        <dbReference type="EMBL" id="MBX65828.1"/>
    </source>
</evidence>
<protein>
    <submittedName>
        <fullName evidence="1">Uncharacterized protein</fullName>
    </submittedName>
</protein>